<dbReference type="GO" id="GO:0005524">
    <property type="term" value="F:ATP binding"/>
    <property type="evidence" value="ECO:0007669"/>
    <property type="project" value="UniProtKB-KW"/>
</dbReference>
<keyword evidence="16" id="KW-1185">Reference proteome</keyword>
<dbReference type="InterPro" id="IPR002934">
    <property type="entry name" value="Polymerase_NTP_transf_dom"/>
</dbReference>
<evidence type="ECO:0000313" key="15">
    <source>
        <dbReference type="EMBL" id="ASJ02479.1"/>
    </source>
</evidence>
<comment type="catalytic activity">
    <reaction evidence="11">
        <text>O-(5'-adenylyl)-L-tyrosyl-[protein] + ATP = O-[5'-(adenylyl-(5'-&gt;3')-adenylyl)]-L-tyrosyl-[protein] + diphosphate</text>
        <dbReference type="Rhea" id="RHEA:66528"/>
        <dbReference type="Rhea" id="RHEA-COMP:13846"/>
        <dbReference type="Rhea" id="RHEA-COMP:17046"/>
        <dbReference type="ChEBI" id="CHEBI:30616"/>
        <dbReference type="ChEBI" id="CHEBI:33019"/>
        <dbReference type="ChEBI" id="CHEBI:83624"/>
        <dbReference type="ChEBI" id="CHEBI:167160"/>
    </reaction>
</comment>
<comment type="cofactor">
    <cofactor evidence="1">
        <name>Mg(2+)</name>
        <dbReference type="ChEBI" id="CHEBI:18420"/>
    </cofactor>
</comment>
<reference evidence="15 16" key="1">
    <citation type="submission" date="2016-03" db="EMBL/GenBank/DDBJ databases">
        <title>Complete genome sequence of Thermococcus profundus strain DT5432.</title>
        <authorList>
            <person name="Oger P.M."/>
        </authorList>
    </citation>
    <scope>NUCLEOTIDE SEQUENCE [LARGE SCALE GENOMIC DNA]</scope>
    <source>
        <strain evidence="15 16">DT 5432</strain>
    </source>
</reference>
<dbReference type="PANTHER" id="PTHR33571">
    <property type="entry name" value="SSL8005 PROTEIN"/>
    <property type="match status" value="1"/>
</dbReference>
<keyword evidence="2" id="KW-1277">Toxin-antitoxin system</keyword>
<evidence type="ECO:0000256" key="6">
    <source>
        <dbReference type="ARBA" id="ARBA00022741"/>
    </source>
</evidence>
<dbReference type="EMBL" id="CP014862">
    <property type="protein sequence ID" value="ASJ02479.1"/>
    <property type="molecule type" value="Genomic_DNA"/>
</dbReference>
<name>A0A2Z2MAL4_THEPR</name>
<dbReference type="CDD" id="cd05403">
    <property type="entry name" value="NT_KNTase_like"/>
    <property type="match status" value="1"/>
</dbReference>
<dbReference type="Gene3D" id="1.10.10.10">
    <property type="entry name" value="Winged helix-like DNA-binding domain superfamily/Winged helix DNA-binding domain"/>
    <property type="match status" value="1"/>
</dbReference>
<feature type="domain" description="Polymerase nucleotidyl transferase" evidence="14">
    <location>
        <begin position="91"/>
        <end position="152"/>
    </location>
</feature>
<keyword evidence="5" id="KW-0479">Metal-binding</keyword>
<dbReference type="GO" id="GO:0046872">
    <property type="term" value="F:metal ion binding"/>
    <property type="evidence" value="ECO:0007669"/>
    <property type="project" value="UniProtKB-KW"/>
</dbReference>
<keyword evidence="3 15" id="KW-0808">Transferase</keyword>
<keyword evidence="6" id="KW-0547">Nucleotide-binding</keyword>
<accession>A0A2Z2MAL4</accession>
<evidence type="ECO:0000313" key="16">
    <source>
        <dbReference type="Proteomes" id="UP000250179"/>
    </source>
</evidence>
<dbReference type="GO" id="GO:0070733">
    <property type="term" value="F:AMPylase activity"/>
    <property type="evidence" value="ECO:0007669"/>
    <property type="project" value="UniProtKB-EC"/>
</dbReference>
<dbReference type="KEGG" id="tprf:A3L09_04025"/>
<evidence type="ECO:0000256" key="9">
    <source>
        <dbReference type="ARBA" id="ARBA00034531"/>
    </source>
</evidence>
<protein>
    <recommendedName>
        <fullName evidence="9">protein adenylyltransferase</fullName>
        <ecNumber evidence="9">2.7.7.108</ecNumber>
    </recommendedName>
</protein>
<dbReference type="GeneID" id="33319552"/>
<dbReference type="PANTHER" id="PTHR33571:SF14">
    <property type="entry name" value="PROTEIN ADENYLYLTRANSFERASE MJ0435-RELATED"/>
    <property type="match status" value="1"/>
</dbReference>
<dbReference type="Pfam" id="PF01909">
    <property type="entry name" value="NTP_transf_2"/>
    <property type="match status" value="1"/>
</dbReference>
<dbReference type="AlphaFoldDB" id="A0A2Z2MAL4"/>
<dbReference type="EC" id="2.7.7.108" evidence="9"/>
<dbReference type="Pfam" id="PF01022">
    <property type="entry name" value="HTH_5"/>
    <property type="match status" value="1"/>
</dbReference>
<evidence type="ECO:0000256" key="5">
    <source>
        <dbReference type="ARBA" id="ARBA00022723"/>
    </source>
</evidence>
<dbReference type="Proteomes" id="UP000250179">
    <property type="component" value="Chromosome"/>
</dbReference>
<gene>
    <name evidence="15" type="ORF">A3L09_04025</name>
</gene>
<evidence type="ECO:0000259" key="14">
    <source>
        <dbReference type="Pfam" id="PF01909"/>
    </source>
</evidence>
<keyword evidence="4" id="KW-0548">Nucleotidyltransferase</keyword>
<evidence type="ECO:0000256" key="7">
    <source>
        <dbReference type="ARBA" id="ARBA00022840"/>
    </source>
</evidence>
<evidence type="ECO:0000256" key="8">
    <source>
        <dbReference type="ARBA" id="ARBA00022842"/>
    </source>
</evidence>
<dbReference type="OrthoDB" id="61846at2157"/>
<dbReference type="SUPFAM" id="SSF46785">
    <property type="entry name" value="Winged helix' DNA-binding domain"/>
    <property type="match status" value="1"/>
</dbReference>
<dbReference type="SUPFAM" id="SSF81301">
    <property type="entry name" value="Nucleotidyltransferase"/>
    <property type="match status" value="1"/>
</dbReference>
<dbReference type="InterPro" id="IPR043519">
    <property type="entry name" value="NT_sf"/>
</dbReference>
<evidence type="ECO:0000259" key="13">
    <source>
        <dbReference type="Pfam" id="PF01022"/>
    </source>
</evidence>
<comment type="similarity">
    <text evidence="10">Belongs to the MntA antitoxin family.</text>
</comment>
<dbReference type="GO" id="GO:0003700">
    <property type="term" value="F:DNA-binding transcription factor activity"/>
    <property type="evidence" value="ECO:0007669"/>
    <property type="project" value="InterPro"/>
</dbReference>
<evidence type="ECO:0000256" key="10">
    <source>
        <dbReference type="ARBA" id="ARBA00038276"/>
    </source>
</evidence>
<dbReference type="InterPro" id="IPR001845">
    <property type="entry name" value="HTH_ArsR_DNA-bd_dom"/>
</dbReference>
<evidence type="ECO:0000256" key="2">
    <source>
        <dbReference type="ARBA" id="ARBA00022649"/>
    </source>
</evidence>
<dbReference type="InterPro" id="IPR052038">
    <property type="entry name" value="Type-VII_TA_antitoxin"/>
</dbReference>
<feature type="domain" description="HTH arsR-type" evidence="13">
    <location>
        <begin position="9"/>
        <end position="55"/>
    </location>
</feature>
<dbReference type="Gene3D" id="3.30.460.10">
    <property type="entry name" value="Beta Polymerase, domain 2"/>
    <property type="match status" value="1"/>
</dbReference>
<evidence type="ECO:0000256" key="11">
    <source>
        <dbReference type="ARBA" id="ARBA00047518"/>
    </source>
</evidence>
<evidence type="ECO:0000256" key="1">
    <source>
        <dbReference type="ARBA" id="ARBA00001946"/>
    </source>
</evidence>
<evidence type="ECO:0000256" key="3">
    <source>
        <dbReference type="ARBA" id="ARBA00022679"/>
    </source>
</evidence>
<sequence>MIHRIASTEKREKILEYILEKGEFGVEDVSYALGISKGLVSLYLKELLELGLLEKKGRKFFLRSGVELRETKRFLNFWTLRDKILPLREEWMLALGVYGSFARGENRPESDLDVWVLTKENDPLRIMELQEKLETVTGREVDLLVLTKEKLARLKEENPYLYWSIKLSSIVLWGDLDEV</sequence>
<keyword evidence="7" id="KW-0067">ATP-binding</keyword>
<dbReference type="RefSeq" id="WP_088857740.1">
    <property type="nucleotide sequence ID" value="NZ_CP014862.1"/>
</dbReference>
<keyword evidence="8" id="KW-0460">Magnesium</keyword>
<dbReference type="InterPro" id="IPR036388">
    <property type="entry name" value="WH-like_DNA-bd_sf"/>
</dbReference>
<proteinExistence type="inferred from homology"/>
<dbReference type="InterPro" id="IPR036390">
    <property type="entry name" value="WH_DNA-bd_sf"/>
</dbReference>
<evidence type="ECO:0000256" key="12">
    <source>
        <dbReference type="ARBA" id="ARBA00048696"/>
    </source>
</evidence>
<comment type="catalytic activity">
    <reaction evidence="12">
        <text>L-tyrosyl-[protein] + ATP = O-(5'-adenylyl)-L-tyrosyl-[protein] + diphosphate</text>
        <dbReference type="Rhea" id="RHEA:54288"/>
        <dbReference type="Rhea" id="RHEA-COMP:10136"/>
        <dbReference type="Rhea" id="RHEA-COMP:13846"/>
        <dbReference type="ChEBI" id="CHEBI:30616"/>
        <dbReference type="ChEBI" id="CHEBI:33019"/>
        <dbReference type="ChEBI" id="CHEBI:46858"/>
        <dbReference type="ChEBI" id="CHEBI:83624"/>
        <dbReference type="EC" id="2.7.7.108"/>
    </reaction>
</comment>
<evidence type="ECO:0000256" key="4">
    <source>
        <dbReference type="ARBA" id="ARBA00022695"/>
    </source>
</evidence>
<organism evidence="15 16">
    <name type="scientific">Thermococcus profundus</name>
    <dbReference type="NCBI Taxonomy" id="49899"/>
    <lineage>
        <taxon>Archaea</taxon>
        <taxon>Methanobacteriati</taxon>
        <taxon>Methanobacteriota</taxon>
        <taxon>Thermococci</taxon>
        <taxon>Thermococcales</taxon>
        <taxon>Thermococcaceae</taxon>
        <taxon>Thermococcus</taxon>
    </lineage>
</organism>